<dbReference type="Pfam" id="PF05207">
    <property type="entry name" value="Zn_ribbon_CSL"/>
    <property type="match status" value="1"/>
</dbReference>
<evidence type="ECO:0000256" key="5">
    <source>
        <dbReference type="ARBA" id="ARBA00011531"/>
    </source>
</evidence>
<dbReference type="SUPFAM" id="SSF52029">
    <property type="entry name" value="GroEL apical domain-like"/>
    <property type="match status" value="1"/>
</dbReference>
<evidence type="ECO:0000259" key="15">
    <source>
        <dbReference type="PROSITE" id="PS50076"/>
    </source>
</evidence>
<dbReference type="Gene3D" id="1.10.560.10">
    <property type="entry name" value="GroEL-like equatorial domain"/>
    <property type="match status" value="1"/>
</dbReference>
<dbReference type="NCBIfam" id="TIGR02341">
    <property type="entry name" value="chap_CCT_beta"/>
    <property type="match status" value="1"/>
</dbReference>
<dbReference type="InterPro" id="IPR027410">
    <property type="entry name" value="TCP-1-like_intermed_sf"/>
</dbReference>
<dbReference type="SUPFAM" id="SSF54849">
    <property type="entry name" value="GroEL-intermediate domain like"/>
    <property type="match status" value="1"/>
</dbReference>
<dbReference type="InterPro" id="IPR053374">
    <property type="entry name" value="TCP-1_chaperonin"/>
</dbReference>
<sequence>MLKNLYEILDISRPSPDISIDSAAIKRAYRKALLQHHPDKVVTGQESEITTTLASKKDVPTIDEITLAYQTLSDTKARLDYDRELLLLQETGITHDRTGNRGVGLEVTDLDDMNYDRMRALWTRACRCGTFDGFVVTEDDLQRAIERAGGGNSHEILVGCSGCSLSLKATTAASFNPTQIFGDDVTEEKGENARLSAFVGAIAVGDLVKSTLGPKGMDKILQSASSGDIMVTNDGATILKAIALDNAAAKVLVNISKVQDDEVGDGTTSVTVLAAELLREAEKLVERKIHPQTIIEGYRIASAAALSALEETAVDNSNDSAAFRKDLLAIARTTLSSKVLSQDRDYFAKLAVDAVLRLKGSTDLTSIQIIKKAGGKLNDSYLDDGFILDKRIGVNQPKRLENANILVANTAMDTDKIKIFGARVKVESTGKLAELEKAEREKMKAKVEKIKSHGINCFVNRQLIYNWPEQLFADAGIVSIEHADFDGIERLALVTGGEIASTFDHPEAVKLGHCDLIEEVIIGEDTLIRFSGVAAGQACTVVLRGATEQLLDEAERSLHDALAVLSQTVKEPRVTLGGGCAEMVMANAVSQAAQNVAGKKAIAVDSFAVALRQLPTILADNAGLDSSDLVARLREAIYKGMRTSGLDLLTPGGGIADMRDLGVIESYKLKKAVVSSASEAAELLLRVDNIIRSAPRKRERA</sequence>
<dbReference type="Pfam" id="PF00226">
    <property type="entry name" value="DnaJ"/>
    <property type="match status" value="1"/>
</dbReference>
<dbReference type="SUPFAM" id="SSF144217">
    <property type="entry name" value="CSL zinc finger"/>
    <property type="match status" value="1"/>
</dbReference>
<evidence type="ECO:0000256" key="13">
    <source>
        <dbReference type="ARBA" id="ARBA00033237"/>
    </source>
</evidence>
<dbReference type="AlphaFoldDB" id="A0A8H3FD06"/>
<dbReference type="SUPFAM" id="SSF46565">
    <property type="entry name" value="Chaperone J-domain"/>
    <property type="match status" value="1"/>
</dbReference>
<evidence type="ECO:0000256" key="8">
    <source>
        <dbReference type="ARBA" id="ARBA00022723"/>
    </source>
</evidence>
<comment type="similarity">
    <text evidence="4 14">Belongs to the TCP-1 chaperonin family.</text>
</comment>
<keyword evidence="9 14" id="KW-0547">Nucleotide-binding</keyword>
<dbReference type="PRINTS" id="PR00304">
    <property type="entry name" value="TCOMPLEXTCP1"/>
</dbReference>
<dbReference type="OrthoDB" id="10248520at2759"/>
<dbReference type="CDD" id="cd03336">
    <property type="entry name" value="TCP1_beta"/>
    <property type="match status" value="1"/>
</dbReference>
<accession>A0A8H3FD06</accession>
<dbReference type="GO" id="GO:0051082">
    <property type="term" value="F:unfolded protein binding"/>
    <property type="evidence" value="ECO:0007669"/>
    <property type="project" value="InterPro"/>
</dbReference>
<name>A0A8H3FD06_9LECA</name>
<dbReference type="SMART" id="SM00271">
    <property type="entry name" value="DnaJ"/>
    <property type="match status" value="1"/>
</dbReference>
<comment type="similarity">
    <text evidence="3">Belongs to the DPH4 family.</text>
</comment>
<dbReference type="FunFam" id="3.50.7.10:FF:000002">
    <property type="entry name" value="T-complex protein 1 subunit beta"/>
    <property type="match status" value="1"/>
</dbReference>
<dbReference type="InterPro" id="IPR036869">
    <property type="entry name" value="J_dom_sf"/>
</dbReference>
<dbReference type="InterPro" id="IPR002423">
    <property type="entry name" value="Cpn60/GroEL/TCP-1"/>
</dbReference>
<evidence type="ECO:0000256" key="2">
    <source>
        <dbReference type="ARBA" id="ARBA00004496"/>
    </source>
</evidence>
<organism evidence="17 18">
    <name type="scientific">Gomphillus americanus</name>
    <dbReference type="NCBI Taxonomy" id="1940652"/>
    <lineage>
        <taxon>Eukaryota</taxon>
        <taxon>Fungi</taxon>
        <taxon>Dikarya</taxon>
        <taxon>Ascomycota</taxon>
        <taxon>Pezizomycotina</taxon>
        <taxon>Lecanoromycetes</taxon>
        <taxon>OSLEUM clade</taxon>
        <taxon>Ostropomycetidae</taxon>
        <taxon>Ostropales</taxon>
        <taxon>Graphidaceae</taxon>
        <taxon>Gomphilloideae</taxon>
        <taxon>Gomphillus</taxon>
    </lineage>
</organism>
<dbReference type="FunFam" id="1.10.560.10:FF:000045">
    <property type="entry name" value="T-complex protein 1 subunit eta"/>
    <property type="match status" value="1"/>
</dbReference>
<dbReference type="InterPro" id="IPR017998">
    <property type="entry name" value="Chaperone_TCP-1"/>
</dbReference>
<dbReference type="Gene3D" id="3.30.260.10">
    <property type="entry name" value="TCP-1-like chaperonin intermediate domain"/>
    <property type="match status" value="1"/>
</dbReference>
<evidence type="ECO:0000313" key="18">
    <source>
        <dbReference type="Proteomes" id="UP000664169"/>
    </source>
</evidence>
<dbReference type="InterPro" id="IPR027413">
    <property type="entry name" value="GROEL-like_equatorial_sf"/>
</dbReference>
<dbReference type="InterPro" id="IPR036671">
    <property type="entry name" value="DPH_MB_sf"/>
</dbReference>
<dbReference type="InterPro" id="IPR002194">
    <property type="entry name" value="Chaperonin_TCP-1_CS"/>
</dbReference>
<evidence type="ECO:0000256" key="4">
    <source>
        <dbReference type="ARBA" id="ARBA00008020"/>
    </source>
</evidence>
<dbReference type="PROSITE" id="PS51074">
    <property type="entry name" value="DPH_MB"/>
    <property type="match status" value="1"/>
</dbReference>
<dbReference type="GO" id="GO:0005524">
    <property type="term" value="F:ATP binding"/>
    <property type="evidence" value="ECO:0007669"/>
    <property type="project" value="UniProtKB-KW"/>
</dbReference>
<feature type="domain" description="DPH-type MB" evidence="16">
    <location>
        <begin position="104"/>
        <end position="172"/>
    </location>
</feature>
<dbReference type="InterPro" id="IPR001623">
    <property type="entry name" value="DnaJ_domain"/>
</dbReference>
<keyword evidence="7" id="KW-0963">Cytoplasm</keyword>
<dbReference type="PANTHER" id="PTHR11353">
    <property type="entry name" value="CHAPERONIN"/>
    <property type="match status" value="1"/>
</dbReference>
<evidence type="ECO:0000313" key="17">
    <source>
        <dbReference type="EMBL" id="CAF9923022.1"/>
    </source>
</evidence>
<keyword evidence="18" id="KW-1185">Reference proteome</keyword>
<keyword evidence="10 14" id="KW-0067">ATP-binding</keyword>
<evidence type="ECO:0000256" key="10">
    <source>
        <dbReference type="ARBA" id="ARBA00022840"/>
    </source>
</evidence>
<dbReference type="NCBIfam" id="NF041083">
    <property type="entry name" value="thermosome_beta"/>
    <property type="match status" value="1"/>
</dbReference>
<dbReference type="InterPro" id="IPR007872">
    <property type="entry name" value="DPH_MB_dom"/>
</dbReference>
<dbReference type="PROSITE" id="PS00750">
    <property type="entry name" value="TCP1_1"/>
    <property type="match status" value="1"/>
</dbReference>
<dbReference type="GO" id="GO:0046872">
    <property type="term" value="F:metal ion binding"/>
    <property type="evidence" value="ECO:0007669"/>
    <property type="project" value="UniProtKB-KW"/>
</dbReference>
<comment type="caution">
    <text evidence="17">The sequence shown here is derived from an EMBL/GenBank/DDBJ whole genome shotgun (WGS) entry which is preliminary data.</text>
</comment>
<evidence type="ECO:0000256" key="6">
    <source>
        <dbReference type="ARBA" id="ARBA00021797"/>
    </source>
</evidence>
<dbReference type="Gene3D" id="3.10.660.10">
    <property type="entry name" value="DPH Zinc finger"/>
    <property type="match status" value="1"/>
</dbReference>
<gene>
    <name evidence="17" type="primary">CCT2</name>
    <name evidence="17" type="ORF">GOMPHAMPRED_002714</name>
</gene>
<protein>
    <recommendedName>
        <fullName evidence="6">Diphthamide biosynthesis protein 4</fullName>
    </recommendedName>
    <alternativeName>
        <fullName evidence="13">CCT-beta</fullName>
    </alternativeName>
</protein>
<feature type="domain" description="J" evidence="15">
    <location>
        <begin position="4"/>
        <end position="85"/>
    </location>
</feature>
<evidence type="ECO:0000256" key="11">
    <source>
        <dbReference type="ARBA" id="ARBA00023004"/>
    </source>
</evidence>
<dbReference type="Proteomes" id="UP000664169">
    <property type="component" value="Unassembled WGS sequence"/>
</dbReference>
<keyword evidence="12 14" id="KW-0143">Chaperone</keyword>
<evidence type="ECO:0000256" key="7">
    <source>
        <dbReference type="ARBA" id="ARBA00022490"/>
    </source>
</evidence>
<comment type="subunit">
    <text evidence="5">Heterooligomeric complex of about 850 to 900 kDa that forms two stacked rings, 12 to 16 nm in diameter.</text>
</comment>
<dbReference type="InterPro" id="IPR012716">
    <property type="entry name" value="Chap_CCT_beta"/>
</dbReference>
<dbReference type="GO" id="GO:0016887">
    <property type="term" value="F:ATP hydrolysis activity"/>
    <property type="evidence" value="ECO:0007669"/>
    <property type="project" value="InterPro"/>
</dbReference>
<proteinExistence type="inferred from homology"/>
<dbReference type="PROSITE" id="PS50076">
    <property type="entry name" value="DNAJ_2"/>
    <property type="match status" value="1"/>
</dbReference>
<dbReference type="GO" id="GO:0005832">
    <property type="term" value="C:chaperonin-containing T-complex"/>
    <property type="evidence" value="ECO:0007669"/>
    <property type="project" value="InterPro"/>
</dbReference>
<dbReference type="Gene3D" id="3.50.7.10">
    <property type="entry name" value="GroEL"/>
    <property type="match status" value="1"/>
</dbReference>
<evidence type="ECO:0000256" key="12">
    <source>
        <dbReference type="ARBA" id="ARBA00023186"/>
    </source>
</evidence>
<evidence type="ECO:0000259" key="16">
    <source>
        <dbReference type="PROSITE" id="PS51074"/>
    </source>
</evidence>
<comment type="subcellular location">
    <subcellularLocation>
        <location evidence="2">Cytoplasm</location>
    </subcellularLocation>
</comment>
<evidence type="ECO:0000256" key="3">
    <source>
        <dbReference type="ARBA" id="ARBA00006169"/>
    </source>
</evidence>
<dbReference type="CDD" id="cd06257">
    <property type="entry name" value="DnaJ"/>
    <property type="match status" value="1"/>
</dbReference>
<dbReference type="PROSITE" id="PS00751">
    <property type="entry name" value="TCP1_2"/>
    <property type="match status" value="1"/>
</dbReference>
<keyword evidence="11" id="KW-0408">Iron</keyword>
<evidence type="ECO:0000256" key="9">
    <source>
        <dbReference type="ARBA" id="ARBA00022741"/>
    </source>
</evidence>
<dbReference type="SUPFAM" id="SSF48592">
    <property type="entry name" value="GroEL equatorial domain-like"/>
    <property type="match status" value="1"/>
</dbReference>
<dbReference type="PROSITE" id="PS00995">
    <property type="entry name" value="TCP1_3"/>
    <property type="match status" value="1"/>
</dbReference>
<dbReference type="Gene3D" id="1.10.287.110">
    <property type="entry name" value="DnaJ domain"/>
    <property type="match status" value="1"/>
</dbReference>
<evidence type="ECO:0000256" key="14">
    <source>
        <dbReference type="RuleBase" id="RU004187"/>
    </source>
</evidence>
<dbReference type="EMBL" id="CAJPDQ010000019">
    <property type="protein sequence ID" value="CAF9923022.1"/>
    <property type="molecule type" value="Genomic_DNA"/>
</dbReference>
<dbReference type="GO" id="GO:0140662">
    <property type="term" value="F:ATP-dependent protein folding chaperone"/>
    <property type="evidence" value="ECO:0007669"/>
    <property type="project" value="InterPro"/>
</dbReference>
<keyword evidence="8" id="KW-0479">Metal-binding</keyword>
<dbReference type="Pfam" id="PF00118">
    <property type="entry name" value="Cpn60_TCP1"/>
    <property type="match status" value="1"/>
</dbReference>
<dbReference type="InterPro" id="IPR027409">
    <property type="entry name" value="GroEL-like_apical_dom_sf"/>
</dbReference>
<reference evidence="17" key="1">
    <citation type="submission" date="2021-03" db="EMBL/GenBank/DDBJ databases">
        <authorList>
            <person name="Tagirdzhanova G."/>
        </authorList>
    </citation>
    <scope>NUCLEOTIDE SEQUENCE</scope>
</reference>
<comment type="function">
    <text evidence="1">Required for the first step of diphthamide biosynthesis, the transfer of 3-amino-3-carboxypropyl from S-adenosyl-L-methionine to a histidine residue. Diphthamide is a post-translational modification of histidine which occurs in elongation factor 2.</text>
</comment>
<evidence type="ECO:0000256" key="1">
    <source>
        <dbReference type="ARBA" id="ARBA00003474"/>
    </source>
</evidence>